<accession>A0A367QKX1</accession>
<keyword evidence="3" id="KW-1185">Reference proteome</keyword>
<dbReference type="Proteomes" id="UP000252107">
    <property type="component" value="Unassembled WGS sequence"/>
</dbReference>
<organism evidence="2 3">
    <name type="scientific">Nostoc minutum NIES-26</name>
    <dbReference type="NCBI Taxonomy" id="1844469"/>
    <lineage>
        <taxon>Bacteria</taxon>
        <taxon>Bacillati</taxon>
        <taxon>Cyanobacteriota</taxon>
        <taxon>Cyanophyceae</taxon>
        <taxon>Nostocales</taxon>
        <taxon>Nostocaceae</taxon>
        <taxon>Nostoc</taxon>
    </lineage>
</organism>
<keyword evidence="1" id="KW-0732">Signal</keyword>
<sequence>MKGLICGSLSALILTTSTAAIATPVKYEQSNADRHRQSQVAFNVDVPHITHSGVRNDTHFIRVAVVGMSLQDLMISLPSQMERFNGVRIQDRSGREIAAKTEISKERLSITFDQPVNPGSSVEVQFTGVQTRIPVHKILLYGVTAKRVGLAGDIPIGTARIDLPDKG</sequence>
<evidence type="ECO:0008006" key="4">
    <source>
        <dbReference type="Google" id="ProtNLM"/>
    </source>
</evidence>
<protein>
    <recommendedName>
        <fullName evidence="4">DUF2808 domain-containing protein</fullName>
    </recommendedName>
</protein>
<dbReference type="EMBL" id="LXQD01000317">
    <property type="protein sequence ID" value="RCJ24848.1"/>
    <property type="molecule type" value="Genomic_DNA"/>
</dbReference>
<dbReference type="AlphaFoldDB" id="A0A367QKX1"/>
<reference evidence="2" key="1">
    <citation type="submission" date="2016-04" db="EMBL/GenBank/DDBJ databases">
        <authorList>
            <person name="Tabuchi Yagui T.R."/>
        </authorList>
    </citation>
    <scope>NUCLEOTIDE SEQUENCE [LARGE SCALE GENOMIC DNA]</scope>
    <source>
        <strain evidence="2">NIES-26</strain>
    </source>
</reference>
<feature type="chain" id="PRO_5016603257" description="DUF2808 domain-containing protein" evidence="1">
    <location>
        <begin position="23"/>
        <end position="167"/>
    </location>
</feature>
<evidence type="ECO:0000256" key="1">
    <source>
        <dbReference type="SAM" id="SignalP"/>
    </source>
</evidence>
<feature type="signal peptide" evidence="1">
    <location>
        <begin position="1"/>
        <end position="22"/>
    </location>
</feature>
<name>A0A367QKX1_9NOSO</name>
<evidence type="ECO:0000313" key="3">
    <source>
        <dbReference type="Proteomes" id="UP000252107"/>
    </source>
</evidence>
<evidence type="ECO:0000313" key="2">
    <source>
        <dbReference type="EMBL" id="RCJ24848.1"/>
    </source>
</evidence>
<gene>
    <name evidence="2" type="ORF">A6770_03290</name>
</gene>
<proteinExistence type="predicted"/>
<comment type="caution">
    <text evidence="2">The sequence shown here is derived from an EMBL/GenBank/DDBJ whole genome shotgun (WGS) entry which is preliminary data.</text>
</comment>